<keyword evidence="4 7" id="KW-0812">Transmembrane</keyword>
<evidence type="ECO:0000313" key="9">
    <source>
        <dbReference type="EMBL" id="SDZ85942.1"/>
    </source>
</evidence>
<keyword evidence="3" id="KW-1003">Cell membrane</keyword>
<evidence type="ECO:0000256" key="2">
    <source>
        <dbReference type="ARBA" id="ARBA00022448"/>
    </source>
</evidence>
<name>A0A1H3WHY0_SELRU</name>
<evidence type="ECO:0000259" key="8">
    <source>
        <dbReference type="PROSITE" id="PS50928"/>
    </source>
</evidence>
<dbReference type="AlphaFoldDB" id="A0A1H3WHY0"/>
<comment type="subcellular location">
    <subcellularLocation>
        <location evidence="1 7">Cell membrane</location>
        <topology evidence="1 7">Multi-pass membrane protein</topology>
    </subcellularLocation>
</comment>
<sequence length="304" mass="33262">MVEGAGTANELFTVVGATAYDEKIQNKKNHRKIPHRKKPVVSMLILGLIVTGCVLAPWVANHDPAGFNLTALNTPPNGEFYFGTDALGRDLYSIMFYGGRTSLAIGILGAAIIAVIGTVYGSLSGTLPDRVDAVMMRIAETGGSIPTLLMVLILSAIIPEKNIFTLSFIIGITGWFGMARIVRSEVRQIRNCEYVLYARCSGGGFFYVMWRHLLPNFLSAIMFVVVSNISTCITMESTLSFLGLGLPVDVLSWGSMLSLANRALIMNTWWVIVIPGLFLVVTLLCITNVADYLRREVNRQPSHL</sequence>
<reference evidence="9 10" key="1">
    <citation type="submission" date="2016-10" db="EMBL/GenBank/DDBJ databases">
        <authorList>
            <person name="de Groot N.N."/>
        </authorList>
    </citation>
    <scope>NUCLEOTIDE SEQUENCE [LARGE SCALE GENOMIC DNA]</scope>
    <source>
        <strain evidence="9 10">DSM 2872</strain>
    </source>
</reference>
<evidence type="ECO:0000256" key="5">
    <source>
        <dbReference type="ARBA" id="ARBA00022989"/>
    </source>
</evidence>
<keyword evidence="6 7" id="KW-0472">Membrane</keyword>
<dbReference type="Gene3D" id="1.10.3720.10">
    <property type="entry name" value="MetI-like"/>
    <property type="match status" value="1"/>
</dbReference>
<dbReference type="Proteomes" id="UP000183469">
    <property type="component" value="Unassembled WGS sequence"/>
</dbReference>
<dbReference type="PANTHER" id="PTHR43386">
    <property type="entry name" value="OLIGOPEPTIDE TRANSPORT SYSTEM PERMEASE PROTEIN APPC"/>
    <property type="match status" value="1"/>
</dbReference>
<feature type="transmembrane region" description="Helical" evidence="7">
    <location>
        <begin position="40"/>
        <end position="60"/>
    </location>
</feature>
<comment type="similarity">
    <text evidence="7">Belongs to the binding-protein-dependent transport system permease family.</text>
</comment>
<dbReference type="GO" id="GO:0055085">
    <property type="term" value="P:transmembrane transport"/>
    <property type="evidence" value="ECO:0007669"/>
    <property type="project" value="InterPro"/>
</dbReference>
<accession>A0A1H3WHY0</accession>
<evidence type="ECO:0000256" key="4">
    <source>
        <dbReference type="ARBA" id="ARBA00022692"/>
    </source>
</evidence>
<evidence type="ECO:0000256" key="3">
    <source>
        <dbReference type="ARBA" id="ARBA00022475"/>
    </source>
</evidence>
<dbReference type="GO" id="GO:0005886">
    <property type="term" value="C:plasma membrane"/>
    <property type="evidence" value="ECO:0007669"/>
    <property type="project" value="UniProtKB-SubCell"/>
</dbReference>
<feature type="transmembrane region" description="Helical" evidence="7">
    <location>
        <begin position="103"/>
        <end position="123"/>
    </location>
</feature>
<organism evidence="9 10">
    <name type="scientific">Selenomonas ruminantium</name>
    <dbReference type="NCBI Taxonomy" id="971"/>
    <lineage>
        <taxon>Bacteria</taxon>
        <taxon>Bacillati</taxon>
        <taxon>Bacillota</taxon>
        <taxon>Negativicutes</taxon>
        <taxon>Selenomonadales</taxon>
        <taxon>Selenomonadaceae</taxon>
        <taxon>Selenomonas</taxon>
    </lineage>
</organism>
<gene>
    <name evidence="9" type="ORF">SAMN05660648_00975</name>
</gene>
<dbReference type="InterPro" id="IPR025966">
    <property type="entry name" value="OppC_N"/>
</dbReference>
<keyword evidence="5 7" id="KW-1133">Transmembrane helix</keyword>
<dbReference type="CDD" id="cd06261">
    <property type="entry name" value="TM_PBP2"/>
    <property type="match status" value="1"/>
</dbReference>
<dbReference type="Pfam" id="PF12911">
    <property type="entry name" value="OppC_N"/>
    <property type="match status" value="1"/>
</dbReference>
<feature type="transmembrane region" description="Helical" evidence="7">
    <location>
        <begin position="163"/>
        <end position="182"/>
    </location>
</feature>
<dbReference type="EMBL" id="FNQG01000003">
    <property type="protein sequence ID" value="SDZ85942.1"/>
    <property type="molecule type" value="Genomic_DNA"/>
</dbReference>
<dbReference type="PROSITE" id="PS50928">
    <property type="entry name" value="ABC_TM1"/>
    <property type="match status" value="1"/>
</dbReference>
<dbReference type="RefSeq" id="WP_074671285.1">
    <property type="nucleotide sequence ID" value="NZ_FNQG01000003.1"/>
</dbReference>
<dbReference type="InterPro" id="IPR035906">
    <property type="entry name" value="MetI-like_sf"/>
</dbReference>
<dbReference type="InterPro" id="IPR000515">
    <property type="entry name" value="MetI-like"/>
</dbReference>
<dbReference type="PANTHER" id="PTHR43386:SF1">
    <property type="entry name" value="D,D-DIPEPTIDE TRANSPORT SYSTEM PERMEASE PROTEIN DDPC-RELATED"/>
    <property type="match status" value="1"/>
</dbReference>
<proteinExistence type="inferred from homology"/>
<evidence type="ECO:0000313" key="10">
    <source>
        <dbReference type="Proteomes" id="UP000183469"/>
    </source>
</evidence>
<evidence type="ECO:0000256" key="7">
    <source>
        <dbReference type="RuleBase" id="RU363032"/>
    </source>
</evidence>
<feature type="domain" description="ABC transmembrane type-1" evidence="8">
    <location>
        <begin position="99"/>
        <end position="290"/>
    </location>
</feature>
<feature type="transmembrane region" description="Helical" evidence="7">
    <location>
        <begin position="135"/>
        <end position="157"/>
    </location>
</feature>
<dbReference type="Pfam" id="PF00528">
    <property type="entry name" value="BPD_transp_1"/>
    <property type="match status" value="1"/>
</dbReference>
<evidence type="ECO:0000256" key="6">
    <source>
        <dbReference type="ARBA" id="ARBA00023136"/>
    </source>
</evidence>
<dbReference type="OrthoDB" id="9797472at2"/>
<dbReference type="InterPro" id="IPR050366">
    <property type="entry name" value="BP-dependent_transpt_permease"/>
</dbReference>
<dbReference type="SUPFAM" id="SSF161098">
    <property type="entry name" value="MetI-like"/>
    <property type="match status" value="1"/>
</dbReference>
<feature type="transmembrane region" description="Helical" evidence="7">
    <location>
        <begin position="216"/>
        <end position="234"/>
    </location>
</feature>
<protein>
    <submittedName>
        <fullName evidence="9">Peptide/nickel transport system permease protein</fullName>
    </submittedName>
</protein>
<keyword evidence="2 7" id="KW-0813">Transport</keyword>
<evidence type="ECO:0000256" key="1">
    <source>
        <dbReference type="ARBA" id="ARBA00004651"/>
    </source>
</evidence>
<feature type="transmembrane region" description="Helical" evidence="7">
    <location>
        <begin position="269"/>
        <end position="290"/>
    </location>
</feature>